<organism evidence="3 4">
    <name type="scientific">Pseudonocardia asaccharolytica DSM 44247 = NBRC 16224</name>
    <dbReference type="NCBI Taxonomy" id="1123024"/>
    <lineage>
        <taxon>Bacteria</taxon>
        <taxon>Bacillati</taxon>
        <taxon>Actinomycetota</taxon>
        <taxon>Actinomycetes</taxon>
        <taxon>Pseudonocardiales</taxon>
        <taxon>Pseudonocardiaceae</taxon>
        <taxon>Pseudonocardia</taxon>
    </lineage>
</organism>
<accession>A0A511D3L7</accession>
<keyword evidence="4" id="KW-1185">Reference proteome</keyword>
<dbReference type="Proteomes" id="UP000321328">
    <property type="component" value="Unassembled WGS sequence"/>
</dbReference>
<dbReference type="NCBIfam" id="TIGR02675">
    <property type="entry name" value="tape_meas_nterm"/>
    <property type="match status" value="1"/>
</dbReference>
<dbReference type="STRING" id="1123024.GCA_000423625_02894"/>
<keyword evidence="1" id="KW-0812">Transmembrane</keyword>
<reference evidence="3 4" key="1">
    <citation type="submission" date="2019-07" db="EMBL/GenBank/DDBJ databases">
        <title>Whole genome shotgun sequence of Pseudonocardia asaccharolytica NBRC 16224.</title>
        <authorList>
            <person name="Hosoyama A."/>
            <person name="Uohara A."/>
            <person name="Ohji S."/>
            <person name="Ichikawa N."/>
        </authorList>
    </citation>
    <scope>NUCLEOTIDE SEQUENCE [LARGE SCALE GENOMIC DNA]</scope>
    <source>
        <strain evidence="3 4">NBRC 16224</strain>
    </source>
</reference>
<evidence type="ECO:0000313" key="3">
    <source>
        <dbReference type="EMBL" id="GEL19365.1"/>
    </source>
</evidence>
<dbReference type="InterPro" id="IPR053058">
    <property type="entry name" value="Mulikevirus_tape_measure"/>
</dbReference>
<dbReference type="Pfam" id="PF20155">
    <property type="entry name" value="TMP_3"/>
    <property type="match status" value="1"/>
</dbReference>
<feature type="transmembrane region" description="Helical" evidence="1">
    <location>
        <begin position="691"/>
        <end position="710"/>
    </location>
</feature>
<evidence type="ECO:0000256" key="1">
    <source>
        <dbReference type="SAM" id="Phobius"/>
    </source>
</evidence>
<name>A0A511D3L7_9PSEU</name>
<gene>
    <name evidence="3" type="ORF">PA7_32020</name>
</gene>
<dbReference type="PANTHER" id="PTHR38812:SF2">
    <property type="entry name" value="MU-LIKE PROPHAGE FLUMU PROTEIN GP42"/>
    <property type="match status" value="1"/>
</dbReference>
<keyword evidence="1" id="KW-1133">Transmembrane helix</keyword>
<evidence type="ECO:0000259" key="2">
    <source>
        <dbReference type="Pfam" id="PF20155"/>
    </source>
</evidence>
<dbReference type="PANTHER" id="PTHR38812">
    <property type="entry name" value="MU-LIKE PROPHAGE FLUMU PROTEIN GP42"/>
    <property type="match status" value="1"/>
</dbReference>
<feature type="domain" description="Tape measure protein N-terminal" evidence="2">
    <location>
        <begin position="268"/>
        <end position="449"/>
    </location>
</feature>
<evidence type="ECO:0000313" key="4">
    <source>
        <dbReference type="Proteomes" id="UP000321328"/>
    </source>
</evidence>
<feature type="transmembrane region" description="Helical" evidence="1">
    <location>
        <begin position="586"/>
        <end position="609"/>
    </location>
</feature>
<dbReference type="EMBL" id="BJVI01000035">
    <property type="protein sequence ID" value="GEL19365.1"/>
    <property type="molecule type" value="Genomic_DNA"/>
</dbReference>
<feature type="transmembrane region" description="Helical" evidence="1">
    <location>
        <begin position="716"/>
        <end position="736"/>
    </location>
</feature>
<protein>
    <recommendedName>
        <fullName evidence="2">Tape measure protein N-terminal domain-containing protein</fullName>
    </recommendedName>
</protein>
<dbReference type="SUPFAM" id="SSF53955">
    <property type="entry name" value="Lysozyme-like"/>
    <property type="match status" value="1"/>
</dbReference>
<feature type="transmembrane region" description="Helical" evidence="1">
    <location>
        <begin position="630"/>
        <end position="659"/>
    </location>
</feature>
<feature type="transmembrane region" description="Helical" evidence="1">
    <location>
        <begin position="776"/>
        <end position="800"/>
    </location>
</feature>
<proteinExistence type="predicted"/>
<dbReference type="Gene3D" id="1.10.530.10">
    <property type="match status" value="1"/>
</dbReference>
<sequence>MAQYQAGTAFLQVLPSLKGFHQAVRSELRGVGSSLGQAAGQETEKALAPTLTKIRSDLSSVGSSAESAGKTAGQALGSRLASAAAPGLAALGRFRDGFTNASTAASGLAGAAGTVGGATRRAIDPVLGALGKVRDGWSSSTAAASAFSGVAGTVGGVARRAFDGVTGTLGRVRDGFVSGEAAASAFSGRAGTLGGALRSGLDGARSAVGRLGGGFTELSGHASGVFSRIGESIKSGIQAPIVAGIGLLKQFGALAGVAGAGSAVFAGVNRLSQIEQANVALKTMMGNAEKAKGFLDEVLAFAKTTPFAFPDLANAARNLVAFGMDARNVIPTLEAVGNAAAGAGQGSAGLTMIADAFGAIQVAGRLSLEEVNRLSANGIPALQILANQAGITANEMRDQISKGAVDSNTAISGLVKGIQEGTRGIAGETPRFAGLMNQMKDTWVGSIDSLKSSISSTMATLIEPALPHIRAGMKIVGDEFKKLPDLVKAIGSNEIFQEITGGIQAFFGALRDGGNDITSSGLAGFLEAVGLAARNMWEALWPAVKFLGSIAIGAAVTAFRLLGAALDYVSPIVVKLSEWLRPLTPIIVGIAVAVGGFYAVAGTATLVVAGFTKAVAFAKGVILSVRTAVWLLNAAFAANPIGLVVALIAGLVAGVIYAWHNFEGFRNVVTAVWGAIKTAALWAWNNALKPAFDGIVTAAKAVGAAAVWLWENALRPAWDGIVTAARAVGAAFSWLWSTILKPVFGFIGDAALFLAKLVIALVVGPIVAAWELLGAAFSWVWSAILKPVFDAVAAAGLWLWTNALLPAFRGIQAIWDGLVAAMKWAWENILRPAWDAISAAATWLWTNVLSPVFGWIKDTWDRLLLGMKVIWENVLKPAWDAVAAAATWLWSNVLRPVFDWIKAGWDALGAAFRWIYDHIIKPTFDFFASAAEGFKNTFDRIVGGIKRIWEGIKEAFKAPVRFVIETVWNKGIGWLWDKAKSVFPLGDFPRVDLSGWATGGSVHGPGTGTSDSIPALLSDGEHVWTAREVRAAGGHGYVESLRQAALDGNLPRFAKGGPVRWDELWDVVRRAFPTARLTSAVRRGDSGEHGAGRAIDVAGPRPMDKPFMLNVNRWIAANYPDSHELIHTPGINLFNGRPHTYNAATRAGHHDHVHWARVEKGGMLDVLGLFARRPGLAADIAYYTARDQIQQILDEVVGVVRGWVTAAFPGNGTMVGDFPLKAFDWAWGKARDFLFGKADEADAASNSAAAGSPEVIAAVQAVASRYGWGSGPQWDALSKLIQGESSWNPNAANPSSSARGLFQKMTSIHGPVEPTPAGQAEWGLNYIRRAYGDPVTAYSRWLSRSPHWYDRGGLAVGPGLLPKLTAKPERVLSPRQTSAFESLVAVLGDGAYRGGGGPRQVYADQQLADGVRGGDGAETLKVEVLAREPLSSTEIDRLAAEVVRRQQWARRSR</sequence>
<dbReference type="InterPro" id="IPR013491">
    <property type="entry name" value="Tape_meas_N"/>
</dbReference>
<dbReference type="InterPro" id="IPR023346">
    <property type="entry name" value="Lysozyme-like_dom_sf"/>
</dbReference>
<feature type="transmembrane region" description="Helical" evidence="1">
    <location>
        <begin position="743"/>
        <end position="770"/>
    </location>
</feature>
<dbReference type="RefSeq" id="WP_028930591.1">
    <property type="nucleotide sequence ID" value="NZ_AUII01000012.1"/>
</dbReference>
<comment type="caution">
    <text evidence="3">The sequence shown here is derived from an EMBL/GenBank/DDBJ whole genome shotgun (WGS) entry which is preliminary data.</text>
</comment>
<keyword evidence="1" id="KW-0472">Membrane</keyword>
<dbReference type="OrthoDB" id="3765294at2"/>